<dbReference type="EMBL" id="CP046401">
    <property type="protein sequence ID" value="QGY43202.1"/>
    <property type="molecule type" value="Genomic_DNA"/>
</dbReference>
<dbReference type="KEGG" id="mcos:GM418_05865"/>
<proteinExistence type="predicted"/>
<reference evidence="1 2" key="1">
    <citation type="submission" date="2019-11" db="EMBL/GenBank/DDBJ databases">
        <authorList>
            <person name="Zheng R.K."/>
            <person name="Sun C.M."/>
        </authorList>
    </citation>
    <scope>NUCLEOTIDE SEQUENCE [LARGE SCALE GENOMIC DNA]</scope>
    <source>
        <strain evidence="1 2">WC007</strain>
    </source>
</reference>
<name>A0A6I6JSS1_9BACT</name>
<dbReference type="Proteomes" id="UP000428260">
    <property type="component" value="Chromosome"/>
</dbReference>
<accession>A0A6I6JSS1</accession>
<protein>
    <submittedName>
        <fullName evidence="1">Uncharacterized protein</fullName>
    </submittedName>
</protein>
<gene>
    <name evidence="1" type="ORF">GM418_05865</name>
</gene>
<sequence>MADVHGKATRSCNMSRIRGKDTKSEMPVCLMPAASHVYKNIDRQREFDSGRSRMFCRLALFLYTYNTSGIVRSSKKCRFCRVKIITINSKV</sequence>
<dbReference type="AlphaFoldDB" id="A0A6I6JSS1"/>
<evidence type="ECO:0000313" key="1">
    <source>
        <dbReference type="EMBL" id="QGY43202.1"/>
    </source>
</evidence>
<evidence type="ECO:0000313" key="2">
    <source>
        <dbReference type="Proteomes" id="UP000428260"/>
    </source>
</evidence>
<keyword evidence="2" id="KW-1185">Reference proteome</keyword>
<organism evidence="1 2">
    <name type="scientific">Maribellus comscasis</name>
    <dbReference type="NCBI Taxonomy" id="2681766"/>
    <lineage>
        <taxon>Bacteria</taxon>
        <taxon>Pseudomonadati</taxon>
        <taxon>Bacteroidota</taxon>
        <taxon>Bacteroidia</taxon>
        <taxon>Marinilabiliales</taxon>
        <taxon>Prolixibacteraceae</taxon>
        <taxon>Maribellus</taxon>
    </lineage>
</organism>